<protein>
    <recommendedName>
        <fullName evidence="6">TNFR-Cys domain-containing protein</fullName>
    </recommendedName>
</protein>
<feature type="compositionally biased region" description="Basic and acidic residues" evidence="1">
    <location>
        <begin position="413"/>
        <end position="429"/>
    </location>
</feature>
<evidence type="ECO:0000256" key="3">
    <source>
        <dbReference type="SAM" id="SignalP"/>
    </source>
</evidence>
<evidence type="ECO:0000256" key="2">
    <source>
        <dbReference type="SAM" id="Phobius"/>
    </source>
</evidence>
<proteinExistence type="predicted"/>
<keyword evidence="5" id="KW-1185">Reference proteome</keyword>
<keyword evidence="2" id="KW-0472">Membrane</keyword>
<evidence type="ECO:0008006" key="6">
    <source>
        <dbReference type="Google" id="ProtNLM"/>
    </source>
</evidence>
<keyword evidence="3" id="KW-0732">Signal</keyword>
<name>A0ABQ9ZIM2_9CRUS</name>
<feature type="region of interest" description="Disordered" evidence="1">
    <location>
        <begin position="393"/>
        <end position="445"/>
    </location>
</feature>
<reference evidence="4 5" key="1">
    <citation type="journal article" date="2023" name="Nucleic Acids Res.">
        <title>The hologenome of Daphnia magna reveals possible DNA methylation and microbiome-mediated evolution of the host genome.</title>
        <authorList>
            <person name="Chaturvedi A."/>
            <person name="Li X."/>
            <person name="Dhandapani V."/>
            <person name="Marshall H."/>
            <person name="Kissane S."/>
            <person name="Cuenca-Cambronero M."/>
            <person name="Asole G."/>
            <person name="Calvet F."/>
            <person name="Ruiz-Romero M."/>
            <person name="Marangio P."/>
            <person name="Guigo R."/>
            <person name="Rago D."/>
            <person name="Mirbahai L."/>
            <person name="Eastwood N."/>
            <person name="Colbourne J.K."/>
            <person name="Zhou J."/>
            <person name="Mallon E."/>
            <person name="Orsini L."/>
        </authorList>
    </citation>
    <scope>NUCLEOTIDE SEQUENCE [LARGE SCALE GENOMIC DNA]</scope>
    <source>
        <strain evidence="4">LRV0_1</strain>
    </source>
</reference>
<comment type="caution">
    <text evidence="4">The sequence shown here is derived from an EMBL/GenBank/DDBJ whole genome shotgun (WGS) entry which is preliminary data.</text>
</comment>
<keyword evidence="2" id="KW-1133">Transmembrane helix</keyword>
<organism evidence="4 5">
    <name type="scientific">Daphnia magna</name>
    <dbReference type="NCBI Taxonomy" id="35525"/>
    <lineage>
        <taxon>Eukaryota</taxon>
        <taxon>Metazoa</taxon>
        <taxon>Ecdysozoa</taxon>
        <taxon>Arthropoda</taxon>
        <taxon>Crustacea</taxon>
        <taxon>Branchiopoda</taxon>
        <taxon>Diplostraca</taxon>
        <taxon>Cladocera</taxon>
        <taxon>Anomopoda</taxon>
        <taxon>Daphniidae</taxon>
        <taxon>Daphnia</taxon>
    </lineage>
</organism>
<dbReference type="EMBL" id="JAOYFB010000004">
    <property type="protein sequence ID" value="KAK4012770.1"/>
    <property type="molecule type" value="Genomic_DNA"/>
</dbReference>
<feature type="transmembrane region" description="Helical" evidence="2">
    <location>
        <begin position="107"/>
        <end position="130"/>
    </location>
</feature>
<feature type="compositionally biased region" description="Acidic residues" evidence="1">
    <location>
        <begin position="347"/>
        <end position="356"/>
    </location>
</feature>
<feature type="compositionally biased region" description="Polar residues" evidence="1">
    <location>
        <begin position="247"/>
        <end position="262"/>
    </location>
</feature>
<sequence length="445" mass="50219">MVIQKACLLLFFVSLSNSAEILRECDKDIDCGSGYFCFLSYCERCIPCDTHFNRQPARSLTGLPICAKYEDDCGVCLPGYQADDLTDQRRSMTCFPLNETVSTSTGFWWTGIVWIASVLFLTMAFIICFLKCRRVPTVSNNKDSDLRPSAPPLYSLYNPRLTDETDGLIMSEPIRSSERVVIQENEGHCTEAIPLDYYDILNNRLHDSDVDPEEEAPVPVHVAVDSEVDDESNLSTETIPSPWEPTPSMSDISKNFFRSQSLERVPRPASTSQLVRLPSDPEILSSRRSISSAGESYSHRHVRLSQYRSESQTINQSVPFIPESSKSIADCESEDDLRRRDSRSSDTFDDDPEPEAPEAFLAVNDDPSFPSVIRDVSWPRQSRAMQNISRFLGSISSEPSNGQGSQDSGFQDQSRRRSRTNEDLLEENHIALSAKKRRRNCSENE</sequence>
<feature type="compositionally biased region" description="Low complexity" evidence="1">
    <location>
        <begin position="286"/>
        <end position="296"/>
    </location>
</feature>
<feature type="chain" id="PRO_5045319249" description="TNFR-Cys domain-containing protein" evidence="3">
    <location>
        <begin position="19"/>
        <end position="445"/>
    </location>
</feature>
<feature type="compositionally biased region" description="Polar residues" evidence="1">
    <location>
        <begin position="306"/>
        <end position="318"/>
    </location>
</feature>
<evidence type="ECO:0000313" key="5">
    <source>
        <dbReference type="Proteomes" id="UP001234178"/>
    </source>
</evidence>
<gene>
    <name evidence="4" type="ORF">OUZ56_025016</name>
</gene>
<keyword evidence="2" id="KW-0812">Transmembrane</keyword>
<feature type="region of interest" description="Disordered" evidence="1">
    <location>
        <begin position="225"/>
        <end position="366"/>
    </location>
</feature>
<evidence type="ECO:0000313" key="4">
    <source>
        <dbReference type="EMBL" id="KAK4012770.1"/>
    </source>
</evidence>
<accession>A0ABQ9ZIM2</accession>
<feature type="compositionally biased region" description="Low complexity" evidence="1">
    <location>
        <begin position="402"/>
        <end position="412"/>
    </location>
</feature>
<evidence type="ECO:0000256" key="1">
    <source>
        <dbReference type="SAM" id="MobiDB-lite"/>
    </source>
</evidence>
<feature type="compositionally biased region" description="Basic and acidic residues" evidence="1">
    <location>
        <begin position="336"/>
        <end position="346"/>
    </location>
</feature>
<feature type="signal peptide" evidence="3">
    <location>
        <begin position="1"/>
        <end position="18"/>
    </location>
</feature>
<dbReference type="Proteomes" id="UP001234178">
    <property type="component" value="Unassembled WGS sequence"/>
</dbReference>